<feature type="domain" description="Xylose isomerase-like TIM barrel" evidence="8">
    <location>
        <begin position="45"/>
        <end position="308"/>
    </location>
</feature>
<dbReference type="Proteomes" id="UP000034816">
    <property type="component" value="Unassembled WGS sequence"/>
</dbReference>
<protein>
    <submittedName>
        <fullName evidence="9">Putative endonuclease 4</fullName>
    </submittedName>
</protein>
<dbReference type="SUPFAM" id="SSF51658">
    <property type="entry name" value="Xylose isomerase-like"/>
    <property type="match status" value="1"/>
</dbReference>
<keyword evidence="3" id="KW-0479">Metal-binding</keyword>
<evidence type="ECO:0000256" key="6">
    <source>
        <dbReference type="ARBA" id="ARBA00022833"/>
    </source>
</evidence>
<proteinExistence type="inferred from homology"/>
<dbReference type="InterPro" id="IPR001719">
    <property type="entry name" value="AP_endonuc_2"/>
</dbReference>
<dbReference type="CDD" id="cd00019">
    <property type="entry name" value="AP2Ec"/>
    <property type="match status" value="1"/>
</dbReference>
<dbReference type="PANTHER" id="PTHR21445">
    <property type="entry name" value="ENDONUCLEASE IV ENDODEOXYRIBONUCLEASE IV"/>
    <property type="match status" value="1"/>
</dbReference>
<evidence type="ECO:0000256" key="4">
    <source>
        <dbReference type="ARBA" id="ARBA00022763"/>
    </source>
</evidence>
<dbReference type="GO" id="GO:0008081">
    <property type="term" value="F:phosphoric diester hydrolase activity"/>
    <property type="evidence" value="ECO:0007669"/>
    <property type="project" value="TreeGrafter"/>
</dbReference>
<dbReference type="InterPro" id="IPR018246">
    <property type="entry name" value="AP_endonuc_F2_Zn_BS"/>
</dbReference>
<evidence type="ECO:0000256" key="7">
    <source>
        <dbReference type="ARBA" id="ARBA00023204"/>
    </source>
</evidence>
<keyword evidence="6" id="KW-0862">Zinc</keyword>
<dbReference type="GO" id="GO:0006284">
    <property type="term" value="P:base-excision repair"/>
    <property type="evidence" value="ECO:0007669"/>
    <property type="project" value="TreeGrafter"/>
</dbReference>
<dbReference type="FunFam" id="3.20.20.150:FF:000001">
    <property type="entry name" value="Probable endonuclease 4"/>
    <property type="match status" value="1"/>
</dbReference>
<organism evidence="9 10">
    <name type="scientific">candidate division WS6 bacterium GW2011_GWF1_35_23</name>
    <dbReference type="NCBI Taxonomy" id="1619097"/>
    <lineage>
        <taxon>Bacteria</taxon>
        <taxon>Candidatus Dojkabacteria</taxon>
    </lineage>
</organism>
<dbReference type="AlphaFoldDB" id="A0A0G0C8V1"/>
<comment type="similarity">
    <text evidence="2">Belongs to the AP endonuclease 2 family.</text>
</comment>
<keyword evidence="9" id="KW-0540">Nuclease</keyword>
<dbReference type="NCBIfam" id="TIGR00587">
    <property type="entry name" value="nfo"/>
    <property type="match status" value="1"/>
</dbReference>
<gene>
    <name evidence="9" type="ORF">UR73_C0015G0001</name>
</gene>
<evidence type="ECO:0000256" key="1">
    <source>
        <dbReference type="ARBA" id="ARBA00001947"/>
    </source>
</evidence>
<dbReference type="Gene3D" id="3.20.20.150">
    <property type="entry name" value="Divalent-metal-dependent TIM barrel enzymes"/>
    <property type="match status" value="1"/>
</dbReference>
<accession>A0A0G0C8V1</accession>
<evidence type="ECO:0000256" key="5">
    <source>
        <dbReference type="ARBA" id="ARBA00022801"/>
    </source>
</evidence>
<dbReference type="HAMAP" id="MF_00152">
    <property type="entry name" value="Nfo"/>
    <property type="match status" value="1"/>
</dbReference>
<feature type="non-terminal residue" evidence="9">
    <location>
        <position position="1"/>
    </location>
</feature>
<keyword evidence="4" id="KW-0227">DNA damage</keyword>
<dbReference type="SMART" id="SM00518">
    <property type="entry name" value="AP2Ec"/>
    <property type="match status" value="1"/>
</dbReference>
<dbReference type="PROSITE" id="PS00731">
    <property type="entry name" value="AP_NUCLEASE_F2_3"/>
    <property type="match status" value="1"/>
</dbReference>
<keyword evidence="7" id="KW-0234">DNA repair</keyword>
<comment type="cofactor">
    <cofactor evidence="1">
        <name>Zn(2+)</name>
        <dbReference type="ChEBI" id="CHEBI:29105"/>
    </cofactor>
</comment>
<evidence type="ECO:0000256" key="3">
    <source>
        <dbReference type="ARBA" id="ARBA00022723"/>
    </source>
</evidence>
<keyword evidence="5" id="KW-0378">Hydrolase</keyword>
<dbReference type="EMBL" id="LBQH01000015">
    <property type="protein sequence ID" value="KKP77638.1"/>
    <property type="molecule type" value="Genomic_DNA"/>
</dbReference>
<evidence type="ECO:0000313" key="9">
    <source>
        <dbReference type="EMBL" id="KKP77638.1"/>
    </source>
</evidence>
<dbReference type="GO" id="GO:0003906">
    <property type="term" value="F:DNA-(apurinic or apyrimidinic site) endonuclease activity"/>
    <property type="evidence" value="ECO:0007669"/>
    <property type="project" value="TreeGrafter"/>
</dbReference>
<keyword evidence="9" id="KW-0255">Endonuclease</keyword>
<sequence length="313" mass="35205">VRYFRPLSHLSIGPNYTLSMLEYTMYLGIHVSSSGGIQNSIKNGEKYGVNSIQIMPTAPMRWATKLIPDEEIDKFANELEKSNIKKILIHGIYLTNLARSDKQMFHLGKMGLVVYLDFAEKVAKEIKKRKIDAEILGVCFHPGSQKELSYEDSLERISYGIQWVLDEVPGTQKLLIESTAGTGSNLGRSFTELKIMREGVKDKQRVGFVIDTQHTFAGGYNWVEDMDGVLSDMDREIGIENVKAIHLNDSAMALGSNKDRHADLGKGKIGERAIKNILHNKKLSEIPFILETPALKNDADTYKEVEIFKKLAN</sequence>
<dbReference type="GO" id="GO:0008270">
    <property type="term" value="F:zinc ion binding"/>
    <property type="evidence" value="ECO:0007669"/>
    <property type="project" value="InterPro"/>
</dbReference>
<dbReference type="GO" id="GO:0003677">
    <property type="term" value="F:DNA binding"/>
    <property type="evidence" value="ECO:0007669"/>
    <property type="project" value="InterPro"/>
</dbReference>
<dbReference type="InterPro" id="IPR036237">
    <property type="entry name" value="Xyl_isomerase-like_sf"/>
</dbReference>
<comment type="caution">
    <text evidence="9">The sequence shown here is derived from an EMBL/GenBank/DDBJ whole genome shotgun (WGS) entry which is preliminary data.</text>
</comment>
<dbReference type="PANTHER" id="PTHR21445:SF0">
    <property type="entry name" value="APURINIC-APYRIMIDINIC ENDONUCLEASE"/>
    <property type="match status" value="1"/>
</dbReference>
<dbReference type="InterPro" id="IPR013022">
    <property type="entry name" value="Xyl_isomerase-like_TIM-brl"/>
</dbReference>
<evidence type="ECO:0000313" key="10">
    <source>
        <dbReference type="Proteomes" id="UP000034816"/>
    </source>
</evidence>
<dbReference type="PROSITE" id="PS51432">
    <property type="entry name" value="AP_NUCLEASE_F2_4"/>
    <property type="match status" value="1"/>
</dbReference>
<name>A0A0G0C8V1_9BACT</name>
<evidence type="ECO:0000256" key="2">
    <source>
        <dbReference type="ARBA" id="ARBA00005340"/>
    </source>
</evidence>
<reference evidence="9 10" key="1">
    <citation type="journal article" date="2015" name="Nature">
        <title>rRNA introns, odd ribosomes, and small enigmatic genomes across a large radiation of phyla.</title>
        <authorList>
            <person name="Brown C.T."/>
            <person name="Hug L.A."/>
            <person name="Thomas B.C."/>
            <person name="Sharon I."/>
            <person name="Castelle C.J."/>
            <person name="Singh A."/>
            <person name="Wilkins M.J."/>
            <person name="Williams K.H."/>
            <person name="Banfield J.F."/>
        </authorList>
    </citation>
    <scope>NUCLEOTIDE SEQUENCE [LARGE SCALE GENOMIC DNA]</scope>
</reference>
<evidence type="ECO:0000259" key="8">
    <source>
        <dbReference type="Pfam" id="PF01261"/>
    </source>
</evidence>
<dbReference type="Pfam" id="PF01261">
    <property type="entry name" value="AP_endonuc_2"/>
    <property type="match status" value="1"/>
</dbReference>